<organism evidence="2">
    <name type="scientific">Arundo donax</name>
    <name type="common">Giant reed</name>
    <name type="synonym">Donax arundinaceus</name>
    <dbReference type="NCBI Taxonomy" id="35708"/>
    <lineage>
        <taxon>Eukaryota</taxon>
        <taxon>Viridiplantae</taxon>
        <taxon>Streptophyta</taxon>
        <taxon>Embryophyta</taxon>
        <taxon>Tracheophyta</taxon>
        <taxon>Spermatophyta</taxon>
        <taxon>Magnoliopsida</taxon>
        <taxon>Liliopsida</taxon>
        <taxon>Poales</taxon>
        <taxon>Poaceae</taxon>
        <taxon>PACMAD clade</taxon>
        <taxon>Arundinoideae</taxon>
        <taxon>Arundineae</taxon>
        <taxon>Arundo</taxon>
    </lineage>
</organism>
<dbReference type="AlphaFoldDB" id="A0A0A9C469"/>
<feature type="compositionally biased region" description="Low complexity" evidence="1">
    <location>
        <begin position="40"/>
        <end position="57"/>
    </location>
</feature>
<accession>A0A0A9C469</accession>
<proteinExistence type="predicted"/>
<reference evidence="2" key="2">
    <citation type="journal article" date="2015" name="Data Brief">
        <title>Shoot transcriptome of the giant reed, Arundo donax.</title>
        <authorList>
            <person name="Barrero R.A."/>
            <person name="Guerrero F.D."/>
            <person name="Moolhuijzen P."/>
            <person name="Goolsby J.A."/>
            <person name="Tidwell J."/>
            <person name="Bellgard S.E."/>
            <person name="Bellgard M.I."/>
        </authorList>
    </citation>
    <scope>NUCLEOTIDE SEQUENCE</scope>
    <source>
        <tissue evidence="2">Shoot tissue taken approximately 20 cm above the soil surface</tissue>
    </source>
</reference>
<protein>
    <submittedName>
        <fullName evidence="2">Uncharacterized protein</fullName>
    </submittedName>
</protein>
<evidence type="ECO:0000313" key="2">
    <source>
        <dbReference type="EMBL" id="JAD70386.1"/>
    </source>
</evidence>
<sequence>MRNHGSRAGTRAQAARKVLDPAAARHRRETPRRRKKLAGGRRASTRSSMSSWSSASPATAHLRFLPLAATAAAMPAARS</sequence>
<evidence type="ECO:0000256" key="1">
    <source>
        <dbReference type="SAM" id="MobiDB-lite"/>
    </source>
</evidence>
<dbReference type="EMBL" id="GBRH01227509">
    <property type="protein sequence ID" value="JAD70386.1"/>
    <property type="molecule type" value="Transcribed_RNA"/>
</dbReference>
<reference evidence="2" key="1">
    <citation type="submission" date="2014-09" db="EMBL/GenBank/DDBJ databases">
        <authorList>
            <person name="Magalhaes I.L.F."/>
            <person name="Oliveira U."/>
            <person name="Santos F.R."/>
            <person name="Vidigal T.H.D.A."/>
            <person name="Brescovit A.D."/>
            <person name="Santos A.J."/>
        </authorList>
    </citation>
    <scope>NUCLEOTIDE SEQUENCE</scope>
    <source>
        <tissue evidence="2">Shoot tissue taken approximately 20 cm above the soil surface</tissue>
    </source>
</reference>
<feature type="compositionally biased region" description="Basic residues" evidence="1">
    <location>
        <begin position="24"/>
        <end position="39"/>
    </location>
</feature>
<feature type="region of interest" description="Disordered" evidence="1">
    <location>
        <begin position="1"/>
        <end position="57"/>
    </location>
</feature>
<name>A0A0A9C469_ARUDO</name>